<sequence length="231" mass="26035">MLAVMPFHTKAIPWDYTAEVRRKDKVRFEETVAAQGITRTGRVYTPEHLAESSNSHASAQTQSSLHSFSLHSSSRLTSRRLAVSHPETAVLVLLTSVFTSRRASGINFEFVIEGAENDLNRYGTLPASKSAVEGLPSIKVNEELLKSELAQCVVCKDDFELGLDVKQLPCKHVYHEGCILSWLELHNSCPVCRYELPTWFHFVFLLFCYASGLVTVSYVSVMLQLHSFEYF</sequence>
<dbReference type="SUPFAM" id="SSF57850">
    <property type="entry name" value="RING/U-box"/>
    <property type="match status" value="1"/>
</dbReference>
<feature type="domain" description="RING-type" evidence="10">
    <location>
        <begin position="152"/>
        <end position="193"/>
    </location>
</feature>
<dbReference type="GO" id="GO:0061630">
    <property type="term" value="F:ubiquitin protein ligase activity"/>
    <property type="evidence" value="ECO:0000318"/>
    <property type="project" value="GO_Central"/>
</dbReference>
<evidence type="ECO:0000256" key="8">
    <source>
        <dbReference type="PROSITE-ProRule" id="PRU00175"/>
    </source>
</evidence>
<evidence type="ECO:0000256" key="1">
    <source>
        <dbReference type="ARBA" id="ARBA00000900"/>
    </source>
</evidence>
<keyword evidence="9" id="KW-0812">Transmembrane</keyword>
<dbReference type="GO" id="GO:0008270">
    <property type="term" value="F:zinc ion binding"/>
    <property type="evidence" value="ECO:0007669"/>
    <property type="project" value="UniProtKB-KW"/>
</dbReference>
<dbReference type="InterPro" id="IPR013083">
    <property type="entry name" value="Znf_RING/FYVE/PHD"/>
</dbReference>
<dbReference type="Pfam" id="PF13639">
    <property type="entry name" value="zf-RING_2"/>
    <property type="match status" value="1"/>
</dbReference>
<evidence type="ECO:0000313" key="11">
    <source>
        <dbReference type="RefSeq" id="XP_016474890.1"/>
    </source>
</evidence>
<evidence type="ECO:0000256" key="7">
    <source>
        <dbReference type="ARBA" id="ARBA00022833"/>
    </source>
</evidence>
<protein>
    <recommendedName>
        <fullName evidence="2">RING-type E3 ubiquitin transferase</fullName>
        <ecNumber evidence="2">2.3.2.27</ecNumber>
    </recommendedName>
</protein>
<dbReference type="SMR" id="A0A1S4ADX7"/>
<dbReference type="KEGG" id="nta:107796613"/>
<gene>
    <name evidence="11" type="primary">LOC107796613</name>
</gene>
<dbReference type="RefSeq" id="XP_016474890.1">
    <property type="nucleotide sequence ID" value="XM_016619404.1"/>
</dbReference>
<proteinExistence type="predicted"/>
<dbReference type="PaxDb" id="4097-A0A1S4ADX7"/>
<keyword evidence="9" id="KW-0472">Membrane</keyword>
<dbReference type="PANTHER" id="PTHR15710:SF161">
    <property type="entry name" value="E3 UBIQUITIN-PROTEIN LIGASE RING1-LIKE"/>
    <property type="match status" value="1"/>
</dbReference>
<dbReference type="InterPro" id="IPR001841">
    <property type="entry name" value="Znf_RING"/>
</dbReference>
<dbReference type="FunFam" id="3.30.40.10:FF:000022">
    <property type="entry name" value="E3 ubiquitin-protein ligase RING1-like"/>
    <property type="match status" value="1"/>
</dbReference>
<comment type="catalytic activity">
    <reaction evidence="1">
        <text>S-ubiquitinyl-[E2 ubiquitin-conjugating enzyme]-L-cysteine + [acceptor protein]-L-lysine = [E2 ubiquitin-conjugating enzyme]-L-cysteine + N(6)-ubiquitinyl-[acceptor protein]-L-lysine.</text>
        <dbReference type="EC" id="2.3.2.27"/>
    </reaction>
</comment>
<evidence type="ECO:0000256" key="6">
    <source>
        <dbReference type="ARBA" id="ARBA00022786"/>
    </source>
</evidence>
<keyword evidence="6" id="KW-0833">Ubl conjugation pathway</keyword>
<reference evidence="11" key="1">
    <citation type="submission" date="2025-08" db="UniProtKB">
        <authorList>
            <consortium name="RefSeq"/>
        </authorList>
    </citation>
    <scope>IDENTIFICATION</scope>
</reference>
<feature type="transmembrane region" description="Helical" evidence="9">
    <location>
        <begin position="199"/>
        <end position="221"/>
    </location>
</feature>
<evidence type="ECO:0000256" key="4">
    <source>
        <dbReference type="ARBA" id="ARBA00022723"/>
    </source>
</evidence>
<evidence type="ECO:0000256" key="5">
    <source>
        <dbReference type="ARBA" id="ARBA00022771"/>
    </source>
</evidence>
<dbReference type="SMART" id="SM00184">
    <property type="entry name" value="RING"/>
    <property type="match status" value="1"/>
</dbReference>
<dbReference type="PROSITE" id="PS50089">
    <property type="entry name" value="ZF_RING_2"/>
    <property type="match status" value="1"/>
</dbReference>
<dbReference type="GO" id="GO:0016567">
    <property type="term" value="P:protein ubiquitination"/>
    <property type="evidence" value="ECO:0000318"/>
    <property type="project" value="GO_Central"/>
</dbReference>
<dbReference type="GO" id="GO:0005737">
    <property type="term" value="C:cytoplasm"/>
    <property type="evidence" value="ECO:0000318"/>
    <property type="project" value="GO_Central"/>
</dbReference>
<keyword evidence="3" id="KW-0808">Transferase</keyword>
<evidence type="ECO:0000256" key="3">
    <source>
        <dbReference type="ARBA" id="ARBA00022679"/>
    </source>
</evidence>
<accession>A0A1S4ADX7</accession>
<dbReference type="OrthoDB" id="4348522at2759"/>
<dbReference type="AlphaFoldDB" id="A0A1S4ADX7"/>
<evidence type="ECO:0000256" key="2">
    <source>
        <dbReference type="ARBA" id="ARBA00012483"/>
    </source>
</evidence>
<evidence type="ECO:0000259" key="10">
    <source>
        <dbReference type="PROSITE" id="PS50089"/>
    </source>
</evidence>
<keyword evidence="9" id="KW-1133">Transmembrane helix</keyword>
<name>A0A1S4ADX7_TOBAC</name>
<evidence type="ECO:0000256" key="9">
    <source>
        <dbReference type="SAM" id="Phobius"/>
    </source>
</evidence>
<keyword evidence="4" id="KW-0479">Metal-binding</keyword>
<dbReference type="STRING" id="4097.A0A1S4ADX7"/>
<organism evidence="11">
    <name type="scientific">Nicotiana tabacum</name>
    <name type="common">Common tobacco</name>
    <dbReference type="NCBI Taxonomy" id="4097"/>
    <lineage>
        <taxon>Eukaryota</taxon>
        <taxon>Viridiplantae</taxon>
        <taxon>Streptophyta</taxon>
        <taxon>Embryophyta</taxon>
        <taxon>Tracheophyta</taxon>
        <taxon>Spermatophyta</taxon>
        <taxon>Magnoliopsida</taxon>
        <taxon>eudicotyledons</taxon>
        <taxon>Gunneridae</taxon>
        <taxon>Pentapetalae</taxon>
        <taxon>asterids</taxon>
        <taxon>lamiids</taxon>
        <taxon>Solanales</taxon>
        <taxon>Solanaceae</taxon>
        <taxon>Nicotianoideae</taxon>
        <taxon>Nicotianeae</taxon>
        <taxon>Nicotiana</taxon>
    </lineage>
</organism>
<dbReference type="Gene3D" id="3.30.40.10">
    <property type="entry name" value="Zinc/RING finger domain, C3HC4 (zinc finger)"/>
    <property type="match status" value="1"/>
</dbReference>
<dbReference type="CDD" id="cd16667">
    <property type="entry name" value="RING-H2_RNF126-like"/>
    <property type="match status" value="1"/>
</dbReference>
<dbReference type="EC" id="2.3.2.27" evidence="2"/>
<keyword evidence="7" id="KW-0862">Zinc</keyword>
<keyword evidence="5 8" id="KW-0863">Zinc-finger</keyword>
<dbReference type="PANTHER" id="PTHR15710">
    <property type="entry name" value="E3 UBIQUITIN-PROTEIN LIGASE PRAJA"/>
    <property type="match status" value="1"/>
</dbReference>